<reference evidence="1" key="1">
    <citation type="submission" date="2021-08" db="EMBL/GenBank/DDBJ databases">
        <authorList>
            <person name="Nwanade C."/>
            <person name="Wang M."/>
            <person name="Masoudi A."/>
            <person name="Yu Z."/>
            <person name="Liu J."/>
        </authorList>
    </citation>
    <scope>NUCLEOTIDE SEQUENCE</scope>
    <source>
        <strain evidence="1">S122</strain>
    </source>
</reference>
<dbReference type="AlphaFoldDB" id="A0A9Q9HH99"/>
<dbReference type="RefSeq" id="WP_259971948.1">
    <property type="nucleotide sequence ID" value="NZ_CP081070.1"/>
</dbReference>
<name>A0A9Q9HH99_LEICA</name>
<sequence length="165" mass="18605">MKLEVRIAAAALAVSVFALGATGYQAFLQYDHNRISVTPKLDWRTRYNYSEYAFELRLVNTGLGPAIVRDLEVTIDGLSFATDTMLACSKLDEFFGLDELEHEQNACWTMALDEELYLRVDEEIVVYRIGKSVDSGNEWIDTHKAHSVGLSANYCNLYSQCFTLG</sequence>
<accession>A0A9Q9HH99</accession>
<proteinExistence type="predicted"/>
<dbReference type="Proteomes" id="UP001058713">
    <property type="component" value="Chromosome"/>
</dbReference>
<gene>
    <name evidence="1" type="ORF">K3721_04120</name>
</gene>
<organism evidence="1 2">
    <name type="scientific">Leisingera caerulea</name>
    <name type="common">Phaeobacter caeruleus</name>
    <dbReference type="NCBI Taxonomy" id="506591"/>
    <lineage>
        <taxon>Bacteria</taxon>
        <taxon>Pseudomonadati</taxon>
        <taxon>Pseudomonadota</taxon>
        <taxon>Alphaproteobacteria</taxon>
        <taxon>Rhodobacterales</taxon>
        <taxon>Roseobacteraceae</taxon>
        <taxon>Leisingera</taxon>
    </lineage>
</organism>
<dbReference type="KEGG" id="lcae:K3721_04120"/>
<dbReference type="EMBL" id="CP081070">
    <property type="protein sequence ID" value="UWQ54723.1"/>
    <property type="molecule type" value="Genomic_DNA"/>
</dbReference>
<protein>
    <submittedName>
        <fullName evidence="1">Uncharacterized protein</fullName>
    </submittedName>
</protein>
<evidence type="ECO:0000313" key="2">
    <source>
        <dbReference type="Proteomes" id="UP001058713"/>
    </source>
</evidence>
<evidence type="ECO:0000313" key="1">
    <source>
        <dbReference type="EMBL" id="UWQ54723.1"/>
    </source>
</evidence>